<sequence length="422" mass="47910">MFGRCVVQLLLDPPLQNVITRGVASSSAVGKDKERVSDQEKEILFIYTIKMSGKEISSLSTHIPSIQLVTGLPNSTKGATKRHIVVSGPWVSSYEHPILGFEPHCSLGILGKRRRNWLVDWVEKTSFDRLNKLFVISTSERNHETLLTYQNLQAMTSVTNWNSIRSPLVGDIPNRELRLVVLYIILELEEEEEEEEEAQMAPNLRVGFKERHCKRLSEALPTTPPPAKKTRLEELIASPSVEDIFPMEDGTPTTTPNGDANEKDFPVYPSIWEEITALLKMLTDDTRLAGMVCPSYGTPESVLIRCRSSMLFQGVAAIHNLMRQRSSLLKWLEVVKTMRTFLTQWIDNDEELRAQLVRVENELVVARKATADGEKLLKESEEEMQATKVEAHRMGEEKEAVEAICKDVEQEKDQLKKELEEL</sequence>
<proteinExistence type="predicted"/>
<accession>A0A438HGK3</accession>
<protein>
    <submittedName>
        <fullName evidence="2">Uncharacterized protein</fullName>
    </submittedName>
</protein>
<dbReference type="EMBL" id="QGNW01000225">
    <property type="protein sequence ID" value="RVW83605.1"/>
    <property type="molecule type" value="Genomic_DNA"/>
</dbReference>
<gene>
    <name evidence="2" type="ORF">CK203_039357</name>
</gene>
<keyword evidence="1" id="KW-0175">Coiled coil</keyword>
<dbReference type="Proteomes" id="UP000288805">
    <property type="component" value="Unassembled WGS sequence"/>
</dbReference>
<comment type="caution">
    <text evidence="2">The sequence shown here is derived from an EMBL/GenBank/DDBJ whole genome shotgun (WGS) entry which is preliminary data.</text>
</comment>
<dbReference type="AlphaFoldDB" id="A0A438HGK3"/>
<feature type="coiled-coil region" evidence="1">
    <location>
        <begin position="342"/>
        <end position="421"/>
    </location>
</feature>
<reference evidence="2 3" key="1">
    <citation type="journal article" date="2018" name="PLoS Genet.">
        <title>Population sequencing reveals clonal diversity and ancestral inbreeding in the grapevine cultivar Chardonnay.</title>
        <authorList>
            <person name="Roach M.J."/>
            <person name="Johnson D.L."/>
            <person name="Bohlmann J."/>
            <person name="van Vuuren H.J."/>
            <person name="Jones S.J."/>
            <person name="Pretorius I.S."/>
            <person name="Schmidt S.A."/>
            <person name="Borneman A.R."/>
        </authorList>
    </citation>
    <scope>NUCLEOTIDE SEQUENCE [LARGE SCALE GENOMIC DNA]</scope>
    <source>
        <strain evidence="3">cv. Chardonnay</strain>
        <tissue evidence="2">Leaf</tissue>
    </source>
</reference>
<evidence type="ECO:0000313" key="3">
    <source>
        <dbReference type="Proteomes" id="UP000288805"/>
    </source>
</evidence>
<name>A0A438HGK3_VITVI</name>
<evidence type="ECO:0000313" key="2">
    <source>
        <dbReference type="EMBL" id="RVW83605.1"/>
    </source>
</evidence>
<organism evidence="2 3">
    <name type="scientific">Vitis vinifera</name>
    <name type="common">Grape</name>
    <dbReference type="NCBI Taxonomy" id="29760"/>
    <lineage>
        <taxon>Eukaryota</taxon>
        <taxon>Viridiplantae</taxon>
        <taxon>Streptophyta</taxon>
        <taxon>Embryophyta</taxon>
        <taxon>Tracheophyta</taxon>
        <taxon>Spermatophyta</taxon>
        <taxon>Magnoliopsida</taxon>
        <taxon>eudicotyledons</taxon>
        <taxon>Gunneridae</taxon>
        <taxon>Pentapetalae</taxon>
        <taxon>rosids</taxon>
        <taxon>Vitales</taxon>
        <taxon>Vitaceae</taxon>
        <taxon>Viteae</taxon>
        <taxon>Vitis</taxon>
    </lineage>
</organism>
<evidence type="ECO:0000256" key="1">
    <source>
        <dbReference type="SAM" id="Coils"/>
    </source>
</evidence>